<evidence type="ECO:0000256" key="5">
    <source>
        <dbReference type="ARBA" id="ARBA00023172"/>
    </source>
</evidence>
<keyword evidence="5" id="KW-0233">DNA recombination</keyword>
<evidence type="ECO:0000313" key="9">
    <source>
        <dbReference type="EMBL" id="GII23856.1"/>
    </source>
</evidence>
<comment type="caution">
    <text evidence="9">The sequence shown here is derived from an EMBL/GenBank/DDBJ whole genome shotgun (WGS) entry which is preliminary data.</text>
</comment>
<evidence type="ECO:0008006" key="11">
    <source>
        <dbReference type="Google" id="ProtNLM"/>
    </source>
</evidence>
<proteinExistence type="inferred from homology"/>
<organism evidence="9 10">
    <name type="scientific">Planosporangium mesophilum</name>
    <dbReference type="NCBI Taxonomy" id="689768"/>
    <lineage>
        <taxon>Bacteria</taxon>
        <taxon>Bacillati</taxon>
        <taxon>Actinomycetota</taxon>
        <taxon>Actinomycetes</taxon>
        <taxon>Micromonosporales</taxon>
        <taxon>Micromonosporaceae</taxon>
        <taxon>Planosporangium</taxon>
    </lineage>
</organism>
<keyword evidence="4" id="KW-0238">DNA-binding</keyword>
<dbReference type="GO" id="GO:0003677">
    <property type="term" value="F:DNA binding"/>
    <property type="evidence" value="ECO:0007669"/>
    <property type="project" value="UniProtKB-KW"/>
</dbReference>
<comment type="similarity">
    <text evidence="2">In the N-terminal section; belongs to the transposase 2 family.</text>
</comment>
<comment type="similarity">
    <text evidence="1">In the C-terminal section; belongs to the transposase 35 family.</text>
</comment>
<dbReference type="Pfam" id="PF07282">
    <property type="entry name" value="Cas12f1-like_TNB"/>
    <property type="match status" value="1"/>
</dbReference>
<dbReference type="EMBL" id="BOON01000032">
    <property type="protein sequence ID" value="GII23856.1"/>
    <property type="molecule type" value="Genomic_DNA"/>
</dbReference>
<evidence type="ECO:0000259" key="7">
    <source>
        <dbReference type="Pfam" id="PF01385"/>
    </source>
</evidence>
<dbReference type="InterPro" id="IPR010095">
    <property type="entry name" value="Cas12f1-like_TNB"/>
</dbReference>
<sequence>MKANLDQRAAERTYGVAEADLTPCLPWSKFSFINEFNAWKNGHLATSPTNADGSRGLAWRGEVSSDVFECASVNAAQALANFSDSRSGKRAGKTTGFPRFKPKHKSVPSFRLRNRAMPGKAQQIRVAGSKSLRLPTFGDVRVHGCTKKLRRMLEAGRLHLYAASIRFERGRWIVALIGLAAPFHPQRRSPAGRHPVPAGLDVGVKALAVVADADGRVLHAVEGVKALQRAQAALRRANKTYARTKQGSAGRCKAAARLGKVHARVAHLRNNLAHQLSHQLATTLTRLIVEDLNIAGMSRLRWLARYVADAGLGDLRRLLTYKAAWYGLDLVEADRWFPSSKTCSGCGTVKANLSLTDRVFACGCGLVLDRDVNAAVNLARWAPAPAVGPSASPPQPADA</sequence>
<gene>
    <name evidence="9" type="ORF">Pme01_34530</name>
</gene>
<dbReference type="RefSeq" id="WP_168116016.1">
    <property type="nucleotide sequence ID" value="NZ_BOON01000032.1"/>
</dbReference>
<evidence type="ECO:0000256" key="6">
    <source>
        <dbReference type="SAM" id="MobiDB-lite"/>
    </source>
</evidence>
<dbReference type="InterPro" id="IPR001959">
    <property type="entry name" value="Transposase"/>
</dbReference>
<dbReference type="PANTHER" id="PTHR30405:SF11">
    <property type="entry name" value="RNA-GUIDED DNA ENDONUCLEASE RV2885C-RELATED"/>
    <property type="match status" value="1"/>
</dbReference>
<feature type="domain" description="Cas12f1-like TNB" evidence="8">
    <location>
        <begin position="314"/>
        <end position="378"/>
    </location>
</feature>
<dbReference type="InterPro" id="IPR051399">
    <property type="entry name" value="RNA-guided_DNA_endo/Transpos"/>
</dbReference>
<evidence type="ECO:0000256" key="1">
    <source>
        <dbReference type="ARBA" id="ARBA00008761"/>
    </source>
</evidence>
<reference evidence="9" key="1">
    <citation type="submission" date="2021-01" db="EMBL/GenBank/DDBJ databases">
        <title>Whole genome shotgun sequence of Planosporangium mesophilum NBRC 109066.</title>
        <authorList>
            <person name="Komaki H."/>
            <person name="Tamura T."/>
        </authorList>
    </citation>
    <scope>NUCLEOTIDE SEQUENCE</scope>
    <source>
        <strain evidence="9">NBRC 109066</strain>
    </source>
</reference>
<dbReference type="Proteomes" id="UP000599074">
    <property type="component" value="Unassembled WGS sequence"/>
</dbReference>
<name>A0A8J3X1I8_9ACTN</name>
<accession>A0A8J3X1I8</accession>
<dbReference type="GO" id="GO:0032196">
    <property type="term" value="P:transposition"/>
    <property type="evidence" value="ECO:0007669"/>
    <property type="project" value="UniProtKB-KW"/>
</dbReference>
<feature type="region of interest" description="Disordered" evidence="6">
    <location>
        <begin position="84"/>
        <end position="105"/>
    </location>
</feature>
<keyword evidence="3" id="KW-0815">Transposition</keyword>
<evidence type="ECO:0000259" key="8">
    <source>
        <dbReference type="Pfam" id="PF07282"/>
    </source>
</evidence>
<dbReference type="NCBIfam" id="NF040570">
    <property type="entry name" value="guided_TnpB"/>
    <property type="match status" value="1"/>
</dbReference>
<keyword evidence="10" id="KW-1185">Reference proteome</keyword>
<evidence type="ECO:0000313" key="10">
    <source>
        <dbReference type="Proteomes" id="UP000599074"/>
    </source>
</evidence>
<evidence type="ECO:0000256" key="3">
    <source>
        <dbReference type="ARBA" id="ARBA00022578"/>
    </source>
</evidence>
<dbReference type="AlphaFoldDB" id="A0A8J3X1I8"/>
<protein>
    <recommendedName>
        <fullName evidence="11">Transposase</fullName>
    </recommendedName>
</protein>
<evidence type="ECO:0000256" key="4">
    <source>
        <dbReference type="ARBA" id="ARBA00023125"/>
    </source>
</evidence>
<dbReference type="Pfam" id="PF01385">
    <property type="entry name" value="OrfB_IS605"/>
    <property type="match status" value="1"/>
</dbReference>
<evidence type="ECO:0000256" key="2">
    <source>
        <dbReference type="ARBA" id="ARBA00011044"/>
    </source>
</evidence>
<dbReference type="PANTHER" id="PTHR30405">
    <property type="entry name" value="TRANSPOSASE"/>
    <property type="match status" value="1"/>
</dbReference>
<dbReference type="GO" id="GO:0006310">
    <property type="term" value="P:DNA recombination"/>
    <property type="evidence" value="ECO:0007669"/>
    <property type="project" value="UniProtKB-KW"/>
</dbReference>
<feature type="domain" description="Probable transposase IS891/IS1136/IS1341" evidence="7">
    <location>
        <begin position="198"/>
        <end position="300"/>
    </location>
</feature>